<dbReference type="InterPro" id="IPR018022">
    <property type="entry name" value="IPT"/>
</dbReference>
<evidence type="ECO:0000256" key="8">
    <source>
        <dbReference type="ARBA" id="ARBA00022842"/>
    </source>
</evidence>
<dbReference type="Pfam" id="PF01715">
    <property type="entry name" value="IPPT"/>
    <property type="match status" value="1"/>
</dbReference>
<accession>A0AAV8UPS1</accession>
<comment type="caution">
    <text evidence="12">The sequence shown here is derived from an EMBL/GenBank/DDBJ whole genome shotgun (WGS) entry which is preliminary data.</text>
</comment>
<name>A0AAV8UPS1_9RHOD</name>
<organism evidence="12 13">
    <name type="scientific">Rhodosorus marinus</name>
    <dbReference type="NCBI Taxonomy" id="101924"/>
    <lineage>
        <taxon>Eukaryota</taxon>
        <taxon>Rhodophyta</taxon>
        <taxon>Stylonematophyceae</taxon>
        <taxon>Stylonematales</taxon>
        <taxon>Stylonemataceae</taxon>
        <taxon>Rhodosorus</taxon>
    </lineage>
</organism>
<dbReference type="NCBIfam" id="TIGR00174">
    <property type="entry name" value="miaA"/>
    <property type="match status" value="1"/>
</dbReference>
<proteinExistence type="inferred from homology"/>
<dbReference type="PANTHER" id="PTHR11088">
    <property type="entry name" value="TRNA DIMETHYLALLYLTRANSFERASE"/>
    <property type="match status" value="1"/>
</dbReference>
<sequence length="417" mass="47700">MKKVLVISGITAAGKSSAARRFAQKFGAEIVSCDSTKVYRHYDVGTNKPTRLHLSVLKHHLVDFVKPGSIHYSAGEFFDDAQAALTNIYRRKSSAVVVGGTWMYLRFLLYGKPSTGKVDPPARELVSHMLDLCKPDWDYATSLLEAVDPGAAEMVSRNNWARLARYLEIFFHSGSTISDHGRRGGSPGGDGLLGYGEYDFRPIFLVAPRAETWKRIDNRCRSMLRHNGIIEEVAFLLENDLIPDGFAVSRSVGYAETKEVLLKFARGIEQTRKRPAVVHYVEQMVYNNRKLARNQLKVFKKEPDFVWVDTVDAQSLDETLVHLFQCSREEFDAYRNTREVMLLKEHSLARDREAMKMLKLRNYNETILDKFFMRDVQRRIEALAEGVRKELNIIPDESGSPTKRHDQYKSKRFLPSN</sequence>
<keyword evidence="8" id="KW-0460">Magnesium</keyword>
<evidence type="ECO:0000256" key="1">
    <source>
        <dbReference type="ARBA" id="ARBA00001946"/>
    </source>
</evidence>
<dbReference type="InterPro" id="IPR027417">
    <property type="entry name" value="P-loop_NTPase"/>
</dbReference>
<reference evidence="12 13" key="1">
    <citation type="journal article" date="2023" name="Nat. Commun.">
        <title>Origin of minicircular mitochondrial genomes in red algae.</title>
        <authorList>
            <person name="Lee Y."/>
            <person name="Cho C.H."/>
            <person name="Lee Y.M."/>
            <person name="Park S.I."/>
            <person name="Yang J.H."/>
            <person name="West J.A."/>
            <person name="Bhattacharya D."/>
            <person name="Yoon H.S."/>
        </authorList>
    </citation>
    <scope>NUCLEOTIDE SEQUENCE [LARGE SCALE GENOMIC DNA]</scope>
    <source>
        <strain evidence="12 13">CCMP1338</strain>
        <tissue evidence="12">Whole cell</tissue>
    </source>
</reference>
<dbReference type="GO" id="GO:0052381">
    <property type="term" value="F:tRNA dimethylallyltransferase activity"/>
    <property type="evidence" value="ECO:0007669"/>
    <property type="project" value="UniProtKB-EC"/>
</dbReference>
<dbReference type="PANTHER" id="PTHR11088:SF60">
    <property type="entry name" value="TRNA DIMETHYLALLYLTRANSFERASE"/>
    <property type="match status" value="1"/>
</dbReference>
<protein>
    <recommendedName>
        <fullName evidence="3">tRNA dimethylallyltransferase</fullName>
        <ecNumber evidence="3">2.5.1.75</ecNumber>
    </recommendedName>
</protein>
<comment type="catalytic activity">
    <reaction evidence="9">
        <text>adenosine(37) in tRNA + dimethylallyl diphosphate = N(6)-dimethylallyladenosine(37) in tRNA + diphosphate</text>
        <dbReference type="Rhea" id="RHEA:26482"/>
        <dbReference type="Rhea" id="RHEA-COMP:10162"/>
        <dbReference type="Rhea" id="RHEA-COMP:10375"/>
        <dbReference type="ChEBI" id="CHEBI:33019"/>
        <dbReference type="ChEBI" id="CHEBI:57623"/>
        <dbReference type="ChEBI" id="CHEBI:74411"/>
        <dbReference type="ChEBI" id="CHEBI:74415"/>
        <dbReference type="EC" id="2.5.1.75"/>
    </reaction>
</comment>
<evidence type="ECO:0000313" key="12">
    <source>
        <dbReference type="EMBL" id="KAJ8904565.1"/>
    </source>
</evidence>
<evidence type="ECO:0000256" key="10">
    <source>
        <dbReference type="RuleBase" id="RU003785"/>
    </source>
</evidence>
<evidence type="ECO:0000256" key="9">
    <source>
        <dbReference type="ARBA" id="ARBA00049563"/>
    </source>
</evidence>
<dbReference type="Proteomes" id="UP001157974">
    <property type="component" value="Unassembled WGS sequence"/>
</dbReference>
<dbReference type="HAMAP" id="MF_00185">
    <property type="entry name" value="IPP_trans"/>
    <property type="match status" value="1"/>
</dbReference>
<evidence type="ECO:0000256" key="4">
    <source>
        <dbReference type="ARBA" id="ARBA00022679"/>
    </source>
</evidence>
<feature type="region of interest" description="Disordered" evidence="11">
    <location>
        <begin position="394"/>
        <end position="417"/>
    </location>
</feature>
<dbReference type="SUPFAM" id="SSF52540">
    <property type="entry name" value="P-loop containing nucleoside triphosphate hydrolases"/>
    <property type="match status" value="1"/>
</dbReference>
<dbReference type="GO" id="GO:0005524">
    <property type="term" value="F:ATP binding"/>
    <property type="evidence" value="ECO:0007669"/>
    <property type="project" value="UniProtKB-KW"/>
</dbReference>
<evidence type="ECO:0000256" key="7">
    <source>
        <dbReference type="ARBA" id="ARBA00022840"/>
    </source>
</evidence>
<evidence type="ECO:0000256" key="3">
    <source>
        <dbReference type="ARBA" id="ARBA00012665"/>
    </source>
</evidence>
<dbReference type="InterPro" id="IPR039657">
    <property type="entry name" value="Dimethylallyltransferase"/>
</dbReference>
<evidence type="ECO:0000256" key="11">
    <source>
        <dbReference type="SAM" id="MobiDB-lite"/>
    </source>
</evidence>
<keyword evidence="7 10" id="KW-0067">ATP-binding</keyword>
<comment type="cofactor">
    <cofactor evidence="1">
        <name>Mg(2+)</name>
        <dbReference type="ChEBI" id="CHEBI:18420"/>
    </cofactor>
</comment>
<evidence type="ECO:0000313" key="13">
    <source>
        <dbReference type="Proteomes" id="UP001157974"/>
    </source>
</evidence>
<dbReference type="EMBL" id="JAMWBK010000005">
    <property type="protein sequence ID" value="KAJ8904565.1"/>
    <property type="molecule type" value="Genomic_DNA"/>
</dbReference>
<evidence type="ECO:0000256" key="6">
    <source>
        <dbReference type="ARBA" id="ARBA00022741"/>
    </source>
</evidence>
<dbReference type="AlphaFoldDB" id="A0AAV8UPS1"/>
<keyword evidence="4 10" id="KW-0808">Transferase</keyword>
<dbReference type="GO" id="GO:0006400">
    <property type="term" value="P:tRNA modification"/>
    <property type="evidence" value="ECO:0007669"/>
    <property type="project" value="TreeGrafter"/>
</dbReference>
<dbReference type="EC" id="2.5.1.75" evidence="3"/>
<evidence type="ECO:0000256" key="2">
    <source>
        <dbReference type="ARBA" id="ARBA00005842"/>
    </source>
</evidence>
<gene>
    <name evidence="12" type="ORF">NDN08_001083</name>
</gene>
<evidence type="ECO:0000256" key="5">
    <source>
        <dbReference type="ARBA" id="ARBA00022694"/>
    </source>
</evidence>
<keyword evidence="5" id="KW-0819">tRNA processing</keyword>
<comment type="similarity">
    <text evidence="2 10">Belongs to the IPP transferase family.</text>
</comment>
<keyword evidence="13" id="KW-1185">Reference proteome</keyword>
<dbReference type="Gene3D" id="3.40.50.300">
    <property type="entry name" value="P-loop containing nucleotide triphosphate hydrolases"/>
    <property type="match status" value="1"/>
</dbReference>
<keyword evidence="6 10" id="KW-0547">Nucleotide-binding</keyword>
<dbReference type="Gene3D" id="1.10.20.140">
    <property type="match status" value="1"/>
</dbReference>